<evidence type="ECO:0000256" key="2">
    <source>
        <dbReference type="ARBA" id="ARBA00004286"/>
    </source>
</evidence>
<dbReference type="GO" id="GO:0005634">
    <property type="term" value="C:nucleus"/>
    <property type="evidence" value="ECO:0007669"/>
    <property type="project" value="UniProtKB-SubCell"/>
</dbReference>
<evidence type="ECO:0000256" key="6">
    <source>
        <dbReference type="SAM" id="MobiDB-lite"/>
    </source>
</evidence>
<name>A0A9W3CTF2_RAPSA</name>
<dbReference type="KEGG" id="rsz:130504125"/>
<evidence type="ECO:0000256" key="4">
    <source>
        <dbReference type="ARBA" id="ARBA00022454"/>
    </source>
</evidence>
<dbReference type="InterPro" id="IPR032458">
    <property type="entry name" value="Histone_H2A_CS"/>
</dbReference>
<comment type="similarity">
    <text evidence="3">Belongs to the histone H2A family.</text>
</comment>
<gene>
    <name evidence="8" type="primary">LOC130504125</name>
</gene>
<evidence type="ECO:0000313" key="8">
    <source>
        <dbReference type="RefSeq" id="XP_056854688.1"/>
    </source>
</evidence>
<reference evidence="8" key="1">
    <citation type="submission" date="2025-08" db="UniProtKB">
        <authorList>
            <consortium name="RefSeq"/>
        </authorList>
    </citation>
    <scope>IDENTIFICATION</scope>
    <source>
        <tissue evidence="8">Leaf</tissue>
    </source>
</reference>
<comment type="subcellular location">
    <subcellularLocation>
        <location evidence="2">Chromosome</location>
    </subcellularLocation>
    <subcellularLocation>
        <location evidence="1">Nucleus</location>
    </subcellularLocation>
</comment>
<dbReference type="Proteomes" id="UP000504610">
    <property type="component" value="Unplaced"/>
</dbReference>
<sequence>MSTCAQSDTTKGGRGGKGKATKSAVSRSVKAGLQFPVGRFARFLKMRKGAQSGTSTKGGREGKGKATKSAVSRSSKASLQFPVGRIARYLKTGRYAKRVGWCSGLSCSRSRVPRRGDESKGKDVILKVDEN</sequence>
<dbReference type="RefSeq" id="XP_056854688.1">
    <property type="nucleotide sequence ID" value="XM_056998708.1"/>
</dbReference>
<dbReference type="PROSITE" id="PS00046">
    <property type="entry name" value="HISTONE_H2A"/>
    <property type="match status" value="1"/>
</dbReference>
<dbReference type="PANTHER" id="PTHR23430">
    <property type="entry name" value="HISTONE H2A"/>
    <property type="match status" value="1"/>
</dbReference>
<keyword evidence="7" id="KW-1185">Reference proteome</keyword>
<feature type="region of interest" description="Disordered" evidence="6">
    <location>
        <begin position="1"/>
        <end position="28"/>
    </location>
</feature>
<dbReference type="AlphaFoldDB" id="A0A9W3CTF2"/>
<evidence type="ECO:0000256" key="1">
    <source>
        <dbReference type="ARBA" id="ARBA00004123"/>
    </source>
</evidence>
<dbReference type="SUPFAM" id="SSF47113">
    <property type="entry name" value="Histone-fold"/>
    <property type="match status" value="2"/>
</dbReference>
<dbReference type="InterPro" id="IPR002119">
    <property type="entry name" value="Histone_H2A"/>
</dbReference>
<evidence type="ECO:0000256" key="3">
    <source>
        <dbReference type="ARBA" id="ARBA00010691"/>
    </source>
</evidence>
<feature type="compositionally biased region" description="Basic and acidic residues" evidence="6">
    <location>
        <begin position="114"/>
        <end position="131"/>
    </location>
</feature>
<evidence type="ECO:0000256" key="5">
    <source>
        <dbReference type="ARBA" id="ARBA00023242"/>
    </source>
</evidence>
<dbReference type="GO" id="GO:0000786">
    <property type="term" value="C:nucleosome"/>
    <property type="evidence" value="ECO:0007669"/>
    <property type="project" value="InterPro"/>
</dbReference>
<protein>
    <submittedName>
        <fullName evidence="8">Histone H2AX-like</fullName>
    </submittedName>
</protein>
<feature type="region of interest" description="Disordered" evidence="6">
    <location>
        <begin position="46"/>
        <end position="77"/>
    </location>
</feature>
<accession>A0A9W3CTF2</accession>
<proteinExistence type="inferred from homology"/>
<keyword evidence="4" id="KW-0158">Chromosome</keyword>
<dbReference type="InterPro" id="IPR009072">
    <property type="entry name" value="Histone-fold"/>
</dbReference>
<dbReference type="Gene3D" id="1.10.20.10">
    <property type="entry name" value="Histone, subunit A"/>
    <property type="match status" value="2"/>
</dbReference>
<feature type="region of interest" description="Disordered" evidence="6">
    <location>
        <begin position="108"/>
        <end position="131"/>
    </location>
</feature>
<dbReference type="OrthoDB" id="9421954at2759"/>
<organism evidence="7 8">
    <name type="scientific">Raphanus sativus</name>
    <name type="common">Radish</name>
    <name type="synonym">Raphanus raphanistrum var. sativus</name>
    <dbReference type="NCBI Taxonomy" id="3726"/>
    <lineage>
        <taxon>Eukaryota</taxon>
        <taxon>Viridiplantae</taxon>
        <taxon>Streptophyta</taxon>
        <taxon>Embryophyta</taxon>
        <taxon>Tracheophyta</taxon>
        <taxon>Spermatophyta</taxon>
        <taxon>Magnoliopsida</taxon>
        <taxon>eudicotyledons</taxon>
        <taxon>Gunneridae</taxon>
        <taxon>Pentapetalae</taxon>
        <taxon>rosids</taxon>
        <taxon>malvids</taxon>
        <taxon>Brassicales</taxon>
        <taxon>Brassicaceae</taxon>
        <taxon>Brassiceae</taxon>
        <taxon>Raphanus</taxon>
    </lineage>
</organism>
<dbReference type="GO" id="GO:0046982">
    <property type="term" value="F:protein heterodimerization activity"/>
    <property type="evidence" value="ECO:0007669"/>
    <property type="project" value="InterPro"/>
</dbReference>
<dbReference type="GO" id="GO:0003677">
    <property type="term" value="F:DNA binding"/>
    <property type="evidence" value="ECO:0007669"/>
    <property type="project" value="InterPro"/>
</dbReference>
<evidence type="ECO:0000313" key="7">
    <source>
        <dbReference type="Proteomes" id="UP000504610"/>
    </source>
</evidence>
<keyword evidence="5" id="KW-0539">Nucleus</keyword>
<dbReference type="GeneID" id="130504125"/>
<dbReference type="GO" id="GO:0030527">
    <property type="term" value="F:structural constituent of chromatin"/>
    <property type="evidence" value="ECO:0007669"/>
    <property type="project" value="InterPro"/>
</dbReference>